<dbReference type="GO" id="GO:0004497">
    <property type="term" value="F:monooxygenase activity"/>
    <property type="evidence" value="ECO:0007669"/>
    <property type="project" value="UniProtKB-KW"/>
</dbReference>
<proteinExistence type="inferred from homology"/>
<dbReference type="EMBL" id="CP014501">
    <property type="protein sequence ID" value="ANB11971.1"/>
    <property type="molecule type" value="Genomic_DNA"/>
</dbReference>
<evidence type="ECO:0000313" key="9">
    <source>
        <dbReference type="Proteomes" id="UP000189580"/>
    </source>
</evidence>
<dbReference type="GO" id="GO:0016705">
    <property type="term" value="F:oxidoreductase activity, acting on paired donors, with incorporation or reduction of molecular oxygen"/>
    <property type="evidence" value="ECO:0007669"/>
    <property type="project" value="InterPro"/>
</dbReference>
<keyword evidence="9" id="KW-1185">Reference proteome</keyword>
<evidence type="ECO:0000256" key="6">
    <source>
        <dbReference type="SAM" id="MobiDB-lite"/>
    </source>
</evidence>
<dbReference type="PANTHER" id="PTHR30011:SF16">
    <property type="entry name" value="C2H2 FINGER DOMAIN TRANSCRIPTION FACTOR (EUROFUNG)-RELATED"/>
    <property type="match status" value="1"/>
</dbReference>
<keyword evidence="1" id="KW-0285">Flavoprotein</keyword>
<evidence type="ECO:0000259" key="7">
    <source>
        <dbReference type="Pfam" id="PF00296"/>
    </source>
</evidence>
<dbReference type="PANTHER" id="PTHR30011">
    <property type="entry name" value="ALKANESULFONATE MONOOXYGENASE-RELATED"/>
    <property type="match status" value="1"/>
</dbReference>
<dbReference type="Pfam" id="PF00296">
    <property type="entry name" value="Bac_luciferase"/>
    <property type="match status" value="1"/>
</dbReference>
<dbReference type="AlphaFoldDB" id="A0A167CQ17"/>
<dbReference type="NCBIfam" id="TIGR03860">
    <property type="entry name" value="FMN_nitrolo"/>
    <property type="match status" value="1"/>
</dbReference>
<dbReference type="PIRSF" id="PIRSF000337">
    <property type="entry name" value="NTA_MOA"/>
    <property type="match status" value="1"/>
</dbReference>
<keyword evidence="4" id="KW-0503">Monooxygenase</keyword>
<evidence type="ECO:0000256" key="3">
    <source>
        <dbReference type="ARBA" id="ARBA00023002"/>
    </source>
</evidence>
<dbReference type="RefSeq" id="XP_018734448.1">
    <property type="nucleotide sequence ID" value="XM_018878900.1"/>
</dbReference>
<dbReference type="Gene3D" id="3.20.20.30">
    <property type="entry name" value="Luciferase-like domain"/>
    <property type="match status" value="1"/>
</dbReference>
<dbReference type="Proteomes" id="UP000189580">
    <property type="component" value="Chromosome a"/>
</dbReference>
<dbReference type="InterPro" id="IPR016215">
    <property type="entry name" value="NTA_MOA"/>
</dbReference>
<dbReference type="SUPFAM" id="SSF51679">
    <property type="entry name" value="Bacterial luciferase-like"/>
    <property type="match status" value="1"/>
</dbReference>
<dbReference type="KEGG" id="slb:AWJ20_198"/>
<feature type="domain" description="Luciferase-like" evidence="7">
    <location>
        <begin position="52"/>
        <end position="419"/>
    </location>
</feature>
<protein>
    <recommendedName>
        <fullName evidence="7">Luciferase-like domain-containing protein</fullName>
    </recommendedName>
</protein>
<organism evidence="8 9">
    <name type="scientific">Sugiyamaella lignohabitans</name>
    <dbReference type="NCBI Taxonomy" id="796027"/>
    <lineage>
        <taxon>Eukaryota</taxon>
        <taxon>Fungi</taxon>
        <taxon>Dikarya</taxon>
        <taxon>Ascomycota</taxon>
        <taxon>Saccharomycotina</taxon>
        <taxon>Dipodascomycetes</taxon>
        <taxon>Dipodascales</taxon>
        <taxon>Trichomonascaceae</taxon>
        <taxon>Sugiyamaella</taxon>
    </lineage>
</organism>
<evidence type="ECO:0000256" key="2">
    <source>
        <dbReference type="ARBA" id="ARBA00022643"/>
    </source>
</evidence>
<dbReference type="InterPro" id="IPR036661">
    <property type="entry name" value="Luciferase-like_sf"/>
</dbReference>
<dbReference type="CDD" id="cd01095">
    <property type="entry name" value="Nitrilotriacetate_monoxgenase"/>
    <property type="match status" value="1"/>
</dbReference>
<gene>
    <name evidence="8" type="ORF">AWJ20_198</name>
</gene>
<keyword evidence="2" id="KW-0288">FMN</keyword>
<reference evidence="8 9" key="1">
    <citation type="submission" date="2016-02" db="EMBL/GenBank/DDBJ databases">
        <title>Complete genome sequence and transcriptome regulation of the pentose utilising yeast Sugiyamaella lignohabitans.</title>
        <authorList>
            <person name="Bellasio M."/>
            <person name="Peymann A."/>
            <person name="Valli M."/>
            <person name="Sipitzky M."/>
            <person name="Graf A."/>
            <person name="Sauer M."/>
            <person name="Marx H."/>
            <person name="Mattanovich D."/>
        </authorList>
    </citation>
    <scope>NUCLEOTIDE SEQUENCE [LARGE SCALE GENOMIC DNA]</scope>
    <source>
        <strain evidence="8 9">CBS 10342</strain>
    </source>
</reference>
<evidence type="ECO:0000256" key="1">
    <source>
        <dbReference type="ARBA" id="ARBA00022630"/>
    </source>
</evidence>
<dbReference type="GeneID" id="30033840"/>
<evidence type="ECO:0000256" key="4">
    <source>
        <dbReference type="ARBA" id="ARBA00023033"/>
    </source>
</evidence>
<evidence type="ECO:0000256" key="5">
    <source>
        <dbReference type="ARBA" id="ARBA00033748"/>
    </source>
</evidence>
<feature type="region of interest" description="Disordered" evidence="6">
    <location>
        <begin position="499"/>
        <end position="519"/>
    </location>
</feature>
<feature type="compositionally biased region" description="Basic and acidic residues" evidence="6">
    <location>
        <begin position="501"/>
        <end position="519"/>
    </location>
</feature>
<name>A0A167CQ17_9ASCO</name>
<dbReference type="OrthoDB" id="5561043at2759"/>
<sequence length="519" mass="58207">MAKRVEALDEVVDGVLNPPPDRNKRKIILNAFVMNTPTHHNFGQWRNPADKTPLSDQDWNTIDYWVNIAKVCEKGKFHALFIADTLGAYDIYNGPDNFKPSVRSGAQFPVNDPLLLVPALSYATESIGFGVTASTTYDHPYELARRFSTADHLSNGRVGWNIVTSYLESAAKNHGLHTQVEHDERYQIADEYLEVVYKLWEGSWHDKAVTKDVERNVYADPEKVRAINHKGKYFKVPGPHITAPSKQRTPFLFQAGLSVAGKNFGAKHAEGIFVTGDTPALVRKSVDDLRKKAQALGRDPYSLKTILGITVITAATDEEAQAKADEYTKYIDKEAILVFISGGSGFDLGPYSDDFDLRDSENLGLANYIKKKAIGLNQENEKWTKWKLAESYGLGNGSPVIIGGPETVTDKLLDWVDEGDVDGFNLKNLLLPGSYEDFIEYVVPELQKRNRFWTDYDVPKGSIRENVYGTPGNSKLRHDHPAYVKYNWETGTAFHANGTELTHKSEGGDLKRKYEDVEE</sequence>
<keyword evidence="3" id="KW-0560">Oxidoreductase</keyword>
<dbReference type="InterPro" id="IPR011251">
    <property type="entry name" value="Luciferase-like_dom"/>
</dbReference>
<dbReference type="InterPro" id="IPR051260">
    <property type="entry name" value="Diverse_substr_monoxygenases"/>
</dbReference>
<accession>A0A167CQ17</accession>
<evidence type="ECO:0000313" key="8">
    <source>
        <dbReference type="EMBL" id="ANB11971.1"/>
    </source>
</evidence>
<comment type="similarity">
    <text evidence="5">Belongs to the NtaA/SnaA/DszA monooxygenase family.</text>
</comment>